<accession>A0A098QV43</accession>
<feature type="transmembrane region" description="Helical" evidence="1">
    <location>
        <begin position="6"/>
        <end position="26"/>
    </location>
</feature>
<keyword evidence="1" id="KW-0472">Membrane</keyword>
<keyword evidence="1" id="KW-0812">Transmembrane</keyword>
<keyword evidence="3" id="KW-1185">Reference proteome</keyword>
<dbReference type="RefSeq" id="WP_037548050.1">
    <property type="nucleotide sequence ID" value="NZ_JNUP01000065.1"/>
</dbReference>
<proteinExistence type="predicted"/>
<gene>
    <name evidence="2" type="ORF">DC28_10055</name>
</gene>
<dbReference type="EMBL" id="JNUP01000065">
    <property type="protein sequence ID" value="KGE71609.1"/>
    <property type="molecule type" value="Genomic_DNA"/>
</dbReference>
<dbReference type="OrthoDB" id="361683at2"/>
<protein>
    <submittedName>
        <fullName evidence="2">Uncharacterized protein</fullName>
    </submittedName>
</protein>
<name>A0A098QV43_9SPIO</name>
<sequence>MTAFLIELLIRMVFSGAATFTAILLWSRTRDPAWMMVILGMVLLFGGIVYDLLSFFGIIQSVVLQGTPRLIAEGVLKSLPFLFFFIGFFIAARRRR</sequence>
<dbReference type="Proteomes" id="UP000029692">
    <property type="component" value="Unassembled WGS sequence"/>
</dbReference>
<evidence type="ECO:0000313" key="2">
    <source>
        <dbReference type="EMBL" id="KGE71609.1"/>
    </source>
</evidence>
<organism evidence="2 3">
    <name type="scientific">Spirochaeta lutea</name>
    <dbReference type="NCBI Taxonomy" id="1480694"/>
    <lineage>
        <taxon>Bacteria</taxon>
        <taxon>Pseudomonadati</taxon>
        <taxon>Spirochaetota</taxon>
        <taxon>Spirochaetia</taxon>
        <taxon>Spirochaetales</taxon>
        <taxon>Spirochaetaceae</taxon>
        <taxon>Spirochaeta</taxon>
    </lineage>
</organism>
<dbReference type="AlphaFoldDB" id="A0A098QV43"/>
<feature type="transmembrane region" description="Helical" evidence="1">
    <location>
        <begin position="71"/>
        <end position="92"/>
    </location>
</feature>
<comment type="caution">
    <text evidence="2">The sequence shown here is derived from an EMBL/GenBank/DDBJ whole genome shotgun (WGS) entry which is preliminary data.</text>
</comment>
<evidence type="ECO:0000313" key="3">
    <source>
        <dbReference type="Proteomes" id="UP000029692"/>
    </source>
</evidence>
<dbReference type="STRING" id="1480694.DC28_10055"/>
<evidence type="ECO:0000256" key="1">
    <source>
        <dbReference type="SAM" id="Phobius"/>
    </source>
</evidence>
<reference evidence="2 3" key="1">
    <citation type="submission" date="2014-05" db="EMBL/GenBank/DDBJ databases">
        <title>De novo Genome Sequence of Spirocheata sp.</title>
        <authorList>
            <person name="Shivani Y."/>
            <person name="Subhash Y."/>
            <person name="Tushar L."/>
            <person name="Sasikala C."/>
            <person name="Ramana C.V."/>
        </authorList>
    </citation>
    <scope>NUCLEOTIDE SEQUENCE [LARGE SCALE GENOMIC DNA]</scope>
    <source>
        <strain evidence="2 3">JC230</strain>
    </source>
</reference>
<feature type="transmembrane region" description="Helical" evidence="1">
    <location>
        <begin position="33"/>
        <end position="59"/>
    </location>
</feature>
<keyword evidence="1" id="KW-1133">Transmembrane helix</keyword>